<evidence type="ECO:0000256" key="3">
    <source>
        <dbReference type="ARBA" id="ARBA00023163"/>
    </source>
</evidence>
<dbReference type="PANTHER" id="PTHR47506">
    <property type="entry name" value="TRANSCRIPTIONAL REGULATORY PROTEIN"/>
    <property type="match status" value="1"/>
</dbReference>
<keyword evidence="1" id="KW-0805">Transcription regulation</keyword>
<dbReference type="PANTHER" id="PTHR47506:SF1">
    <property type="entry name" value="HTH-TYPE TRANSCRIPTIONAL REGULATOR YJDC"/>
    <property type="match status" value="1"/>
</dbReference>
<dbReference type="PRINTS" id="PR00455">
    <property type="entry name" value="HTHTETR"/>
</dbReference>
<comment type="caution">
    <text evidence="6">The sequence shown here is derived from an EMBL/GenBank/DDBJ whole genome shotgun (WGS) entry which is preliminary data.</text>
</comment>
<evidence type="ECO:0000256" key="2">
    <source>
        <dbReference type="ARBA" id="ARBA00023125"/>
    </source>
</evidence>
<dbReference type="PROSITE" id="PS50977">
    <property type="entry name" value="HTH_TETR_2"/>
    <property type="match status" value="1"/>
</dbReference>
<gene>
    <name evidence="6" type="ORF">ACFOD4_10500</name>
</gene>
<protein>
    <submittedName>
        <fullName evidence="6">TetR/AcrR family transcriptional regulator</fullName>
    </submittedName>
</protein>
<name>A0ABV7FYK6_9PROT</name>
<dbReference type="SUPFAM" id="SSF46689">
    <property type="entry name" value="Homeodomain-like"/>
    <property type="match status" value="1"/>
</dbReference>
<dbReference type="InterPro" id="IPR001647">
    <property type="entry name" value="HTH_TetR"/>
</dbReference>
<dbReference type="RefSeq" id="WP_379596222.1">
    <property type="nucleotide sequence ID" value="NZ_JBHRTN010000009.1"/>
</dbReference>
<evidence type="ECO:0000313" key="7">
    <source>
        <dbReference type="Proteomes" id="UP001595593"/>
    </source>
</evidence>
<feature type="domain" description="HTH tetR-type" evidence="5">
    <location>
        <begin position="6"/>
        <end position="66"/>
    </location>
</feature>
<evidence type="ECO:0000259" key="5">
    <source>
        <dbReference type="PROSITE" id="PS50977"/>
    </source>
</evidence>
<dbReference type="Pfam" id="PF00440">
    <property type="entry name" value="TetR_N"/>
    <property type="match status" value="1"/>
</dbReference>
<keyword evidence="2 4" id="KW-0238">DNA-binding</keyword>
<dbReference type="Gene3D" id="1.10.357.10">
    <property type="entry name" value="Tetracycline Repressor, domain 2"/>
    <property type="match status" value="1"/>
</dbReference>
<dbReference type="EMBL" id="JBHRTN010000009">
    <property type="protein sequence ID" value="MFC3125492.1"/>
    <property type="molecule type" value="Genomic_DNA"/>
</dbReference>
<keyword evidence="3" id="KW-0804">Transcription</keyword>
<sequence length="181" mass="19697">MGRPPTIDRNRVMDLAEQILLKDGTGALTIDAVAKAAGISKGGIQSRFGTKDDLIRAMLERWTGEYEAQMSSATGPDPGPMAVVRGHVEITMAMDAAERARAAGFMAALIDAAEHRAECRSWYAELFGRLDPRSIEGRRARVALLATEGAFLLRTFGLMEFGDDEWASIQGELRELLDGTI</sequence>
<accession>A0ABV7FYK6</accession>
<evidence type="ECO:0000313" key="6">
    <source>
        <dbReference type="EMBL" id="MFC3125492.1"/>
    </source>
</evidence>
<dbReference type="InterPro" id="IPR041479">
    <property type="entry name" value="TetR_CgmR_C"/>
</dbReference>
<feature type="DNA-binding region" description="H-T-H motif" evidence="4">
    <location>
        <begin position="29"/>
        <end position="48"/>
    </location>
</feature>
<evidence type="ECO:0000256" key="4">
    <source>
        <dbReference type="PROSITE-ProRule" id="PRU00335"/>
    </source>
</evidence>
<evidence type="ECO:0000256" key="1">
    <source>
        <dbReference type="ARBA" id="ARBA00023015"/>
    </source>
</evidence>
<dbReference type="InterPro" id="IPR009057">
    <property type="entry name" value="Homeodomain-like_sf"/>
</dbReference>
<dbReference type="Proteomes" id="UP001595593">
    <property type="component" value="Unassembled WGS sequence"/>
</dbReference>
<reference evidence="7" key="1">
    <citation type="journal article" date="2019" name="Int. J. Syst. Evol. Microbiol.">
        <title>The Global Catalogue of Microorganisms (GCM) 10K type strain sequencing project: providing services to taxonomists for standard genome sequencing and annotation.</title>
        <authorList>
            <consortium name="The Broad Institute Genomics Platform"/>
            <consortium name="The Broad Institute Genome Sequencing Center for Infectious Disease"/>
            <person name="Wu L."/>
            <person name="Ma J."/>
        </authorList>
    </citation>
    <scope>NUCLEOTIDE SEQUENCE [LARGE SCALE GENOMIC DNA]</scope>
    <source>
        <strain evidence="7">KCTC 52094</strain>
    </source>
</reference>
<proteinExistence type="predicted"/>
<keyword evidence="7" id="KW-1185">Reference proteome</keyword>
<organism evidence="6 7">
    <name type="scientific">Teichococcus globiformis</name>
    <dbReference type="NCBI Taxonomy" id="2307229"/>
    <lineage>
        <taxon>Bacteria</taxon>
        <taxon>Pseudomonadati</taxon>
        <taxon>Pseudomonadota</taxon>
        <taxon>Alphaproteobacteria</taxon>
        <taxon>Acetobacterales</taxon>
        <taxon>Roseomonadaceae</taxon>
        <taxon>Roseomonas</taxon>
    </lineage>
</organism>
<dbReference type="Pfam" id="PF17937">
    <property type="entry name" value="TetR_C_28"/>
    <property type="match status" value="1"/>
</dbReference>